<dbReference type="Pfam" id="PF08240">
    <property type="entry name" value="ADH_N"/>
    <property type="match status" value="1"/>
</dbReference>
<dbReference type="Gene3D" id="3.40.50.720">
    <property type="entry name" value="NAD(P)-binding Rossmann-like Domain"/>
    <property type="match status" value="1"/>
</dbReference>
<dbReference type="PANTHER" id="PTHR48106">
    <property type="entry name" value="QUINONE OXIDOREDUCTASE PIG3-RELATED"/>
    <property type="match status" value="1"/>
</dbReference>
<comment type="caution">
    <text evidence="4">The sequence shown here is derived from an EMBL/GenBank/DDBJ whole genome shotgun (WGS) entry which is preliminary data.</text>
</comment>
<dbReference type="Pfam" id="PF00107">
    <property type="entry name" value="ADH_zinc_N"/>
    <property type="match status" value="1"/>
</dbReference>
<evidence type="ECO:0000313" key="5">
    <source>
        <dbReference type="Proteomes" id="UP000013776"/>
    </source>
</evidence>
<dbReference type="PANTHER" id="PTHR48106:SF18">
    <property type="entry name" value="QUINONE OXIDOREDUCTASE PIG3"/>
    <property type="match status" value="1"/>
</dbReference>
<evidence type="ECO:0000313" key="4">
    <source>
        <dbReference type="EMBL" id="CCG84125.1"/>
    </source>
</evidence>
<dbReference type="InterPro" id="IPR013149">
    <property type="entry name" value="ADH-like_C"/>
</dbReference>
<dbReference type="eggNOG" id="KOG1198">
    <property type="taxonomic scope" value="Eukaryota"/>
</dbReference>
<dbReference type="SUPFAM" id="SSF50129">
    <property type="entry name" value="GroES-like"/>
    <property type="match status" value="1"/>
</dbReference>
<evidence type="ECO:0000256" key="1">
    <source>
        <dbReference type="ARBA" id="ARBA00022857"/>
    </source>
</evidence>
<dbReference type="AlphaFoldDB" id="R4XLE4"/>
<dbReference type="InterPro" id="IPR014189">
    <property type="entry name" value="Quinone_OxRdtase_PIG3"/>
</dbReference>
<dbReference type="OrthoDB" id="203908at2759"/>
<dbReference type="Proteomes" id="UP000013776">
    <property type="component" value="Unassembled WGS sequence"/>
</dbReference>
<reference evidence="4 5" key="1">
    <citation type="journal article" date="2013" name="MBio">
        <title>Genome sequencing of the plant pathogen Taphrina deformans, the causal agent of peach leaf curl.</title>
        <authorList>
            <person name="Cisse O.H."/>
            <person name="Almeida J.M.G.C.F."/>
            <person name="Fonseca A."/>
            <person name="Kumar A.A."/>
            <person name="Salojaervi J."/>
            <person name="Overmyer K."/>
            <person name="Hauser P.M."/>
            <person name="Pagni M."/>
        </authorList>
    </citation>
    <scope>NUCLEOTIDE SEQUENCE [LARGE SCALE GENOMIC DNA]</scope>
    <source>
        <strain evidence="5">PYCC 5710 / ATCC 11124 / CBS 356.35 / IMI 108563 / JCM 9778 / NBRC 8474</strain>
    </source>
</reference>
<dbReference type="InterPro" id="IPR020843">
    <property type="entry name" value="ER"/>
</dbReference>
<organism evidence="4 5">
    <name type="scientific">Taphrina deformans (strain PYCC 5710 / ATCC 11124 / CBS 356.35 / IMI 108563 / JCM 9778 / NBRC 8474)</name>
    <name type="common">Peach leaf curl fungus</name>
    <name type="synonym">Lalaria deformans</name>
    <dbReference type="NCBI Taxonomy" id="1097556"/>
    <lineage>
        <taxon>Eukaryota</taxon>
        <taxon>Fungi</taxon>
        <taxon>Dikarya</taxon>
        <taxon>Ascomycota</taxon>
        <taxon>Taphrinomycotina</taxon>
        <taxon>Taphrinomycetes</taxon>
        <taxon>Taphrinales</taxon>
        <taxon>Taphrinaceae</taxon>
        <taxon>Taphrina</taxon>
    </lineage>
</organism>
<name>R4XLE4_TAPDE</name>
<evidence type="ECO:0000259" key="3">
    <source>
        <dbReference type="SMART" id="SM00829"/>
    </source>
</evidence>
<dbReference type="Gene3D" id="3.90.180.10">
    <property type="entry name" value="Medium-chain alcohol dehydrogenases, catalytic domain"/>
    <property type="match status" value="1"/>
</dbReference>
<dbReference type="GO" id="GO:0070402">
    <property type="term" value="F:NADPH binding"/>
    <property type="evidence" value="ECO:0007669"/>
    <property type="project" value="TreeGrafter"/>
</dbReference>
<accession>R4XLE4</accession>
<proteinExistence type="predicted"/>
<dbReference type="SMART" id="SM00829">
    <property type="entry name" value="PKS_ER"/>
    <property type="match status" value="1"/>
</dbReference>
<feature type="domain" description="Enoyl reductase (ER)" evidence="3">
    <location>
        <begin position="11"/>
        <end position="334"/>
    </location>
</feature>
<keyword evidence="1" id="KW-0521">NADP</keyword>
<dbReference type="GO" id="GO:0016651">
    <property type="term" value="F:oxidoreductase activity, acting on NAD(P)H"/>
    <property type="evidence" value="ECO:0007669"/>
    <property type="project" value="TreeGrafter"/>
</dbReference>
<protein>
    <recommendedName>
        <fullName evidence="3">Enoyl reductase (ER) domain-containing protein</fullName>
    </recommendedName>
</protein>
<sequence>MKSVDIKEGKGPVENLYISDETDRPSPKEGQLLVKIHAFGLNRMDILQREGKYPLPPQAGPIMGVEFSGEVEEVGPGLDTSQWHRGDRVFGLAYGGAYAQYITNPAAMTIRMPEELSFEQCAGLPEVWFTAIQALYLVGNLDPAKKERVLIHAGASGVGLAAIQLCREAGCKKIYATAGSAKKLELCESMGATRAINYKEEDFGKVIQKDGEGDQEGAVDLILDFIGANYWDSNIMIAARDCRIVYLAVMSGSKKEIEIGPILFKRLRIQGTTLRSRDAEYQGNLRKKFEELALQHLIEGKFKAHIDKVYDWTEIKDAQGRMERNEGDGGKIICKVIHD</sequence>
<dbReference type="SUPFAM" id="SSF51735">
    <property type="entry name" value="NAD(P)-binding Rossmann-fold domains"/>
    <property type="match status" value="1"/>
</dbReference>
<dbReference type="NCBIfam" id="TIGR02824">
    <property type="entry name" value="quinone_pig3"/>
    <property type="match status" value="1"/>
</dbReference>
<evidence type="ECO:0000256" key="2">
    <source>
        <dbReference type="ARBA" id="ARBA00023002"/>
    </source>
</evidence>
<dbReference type="InterPro" id="IPR011032">
    <property type="entry name" value="GroES-like_sf"/>
</dbReference>
<dbReference type="EMBL" id="CAHR02000205">
    <property type="protein sequence ID" value="CCG84125.1"/>
    <property type="molecule type" value="Genomic_DNA"/>
</dbReference>
<keyword evidence="5" id="KW-1185">Reference proteome</keyword>
<keyword evidence="2" id="KW-0560">Oxidoreductase</keyword>
<gene>
    <name evidence="4" type="ORF">TAPDE_004515</name>
</gene>
<dbReference type="CDD" id="cd05276">
    <property type="entry name" value="p53_inducible_oxidoreductase"/>
    <property type="match status" value="1"/>
</dbReference>
<dbReference type="InterPro" id="IPR036291">
    <property type="entry name" value="NAD(P)-bd_dom_sf"/>
</dbReference>
<dbReference type="InterPro" id="IPR013154">
    <property type="entry name" value="ADH-like_N"/>
</dbReference>
<dbReference type="STRING" id="1097556.R4XLE4"/>